<dbReference type="Gene3D" id="3.10.20.90">
    <property type="entry name" value="Phosphatidylinositol 3-kinase Catalytic Subunit, Chain A, domain 1"/>
    <property type="match status" value="1"/>
</dbReference>
<gene>
    <name evidence="12" type="primary">MAP1LC3C-L</name>
    <name evidence="12" type="ORF">Hamer_G014015</name>
</gene>
<evidence type="ECO:0000313" key="12">
    <source>
        <dbReference type="EMBL" id="KAG7161378.1"/>
    </source>
</evidence>
<feature type="lipid moiety-binding region" description="Phosphatidylserine amidated glycine; alternate" evidence="9">
    <location>
        <position position="134"/>
    </location>
</feature>
<evidence type="ECO:0000256" key="8">
    <source>
        <dbReference type="ARBA" id="ARBA00037868"/>
    </source>
</evidence>
<evidence type="ECO:0000256" key="4">
    <source>
        <dbReference type="ARBA" id="ARBA00023006"/>
    </source>
</evidence>
<evidence type="ECO:0000313" key="13">
    <source>
        <dbReference type="Proteomes" id="UP000747542"/>
    </source>
</evidence>
<dbReference type="AlphaFoldDB" id="A0A8J5MRK1"/>
<dbReference type="InterPro" id="IPR004241">
    <property type="entry name" value="Atg8-like"/>
</dbReference>
<dbReference type="Proteomes" id="UP000747542">
    <property type="component" value="Unassembled WGS sequence"/>
</dbReference>
<comment type="caution">
    <text evidence="12">The sequence shown here is derived from an EMBL/GenBank/DDBJ whole genome shotgun (WGS) entry which is preliminary data.</text>
</comment>
<dbReference type="GO" id="GO:0031410">
    <property type="term" value="C:cytoplasmic vesicle"/>
    <property type="evidence" value="ECO:0007669"/>
    <property type="project" value="UniProtKB-KW"/>
</dbReference>
<keyword evidence="4 10" id="KW-0072">Autophagy</keyword>
<evidence type="ECO:0000256" key="5">
    <source>
        <dbReference type="ARBA" id="ARBA00023136"/>
    </source>
</evidence>
<comment type="subcellular location">
    <subcellularLocation>
        <location evidence="1">Cytoplasmic vesicle</location>
        <location evidence="1">Autophagosome</location>
    </subcellularLocation>
    <subcellularLocation>
        <location evidence="8">Endomembrane system</location>
        <topology evidence="8">Lipid-anchor</topology>
    </subcellularLocation>
</comment>
<feature type="compositionally biased region" description="Low complexity" evidence="11">
    <location>
        <begin position="1"/>
        <end position="10"/>
    </location>
</feature>
<evidence type="ECO:0000256" key="11">
    <source>
        <dbReference type="SAM" id="MobiDB-lite"/>
    </source>
</evidence>
<keyword evidence="13" id="KW-1185">Reference proteome</keyword>
<evidence type="ECO:0000256" key="6">
    <source>
        <dbReference type="ARBA" id="ARBA00023288"/>
    </source>
</evidence>
<evidence type="ECO:0000256" key="3">
    <source>
        <dbReference type="ARBA" id="ARBA00022490"/>
    </source>
</evidence>
<dbReference type="InterPro" id="IPR029071">
    <property type="entry name" value="Ubiquitin-like_domsf"/>
</dbReference>
<proteinExistence type="inferred from homology"/>
<evidence type="ECO:0000256" key="1">
    <source>
        <dbReference type="ARBA" id="ARBA00004419"/>
    </source>
</evidence>
<accession>A0A8J5MRK1</accession>
<dbReference type="GO" id="GO:0012505">
    <property type="term" value="C:endomembrane system"/>
    <property type="evidence" value="ECO:0007669"/>
    <property type="project" value="UniProtKB-SubCell"/>
</dbReference>
<evidence type="ECO:0000256" key="10">
    <source>
        <dbReference type="RuleBase" id="RU004384"/>
    </source>
</evidence>
<dbReference type="GO" id="GO:0005776">
    <property type="term" value="C:autophagosome"/>
    <property type="evidence" value="ECO:0007669"/>
    <property type="project" value="UniProtKB-SubCell"/>
</dbReference>
<keyword evidence="6 9" id="KW-0449">Lipoprotein</keyword>
<dbReference type="FunFam" id="3.10.20.90:FF:000149">
    <property type="entry name" value="microtubule-associated proteins 1A/1B light chain 3C"/>
    <property type="match status" value="1"/>
</dbReference>
<protein>
    <submittedName>
        <fullName evidence="12">Microtubule-associated proteins 1A/1B light chain 3C-like</fullName>
    </submittedName>
</protein>
<dbReference type="PANTHER" id="PTHR10969">
    <property type="entry name" value="MICROTUBULE-ASSOCIATED PROTEINS 1A/1B LIGHT CHAIN 3-RELATED"/>
    <property type="match status" value="1"/>
</dbReference>
<dbReference type="EMBL" id="JAHLQT010029499">
    <property type="protein sequence ID" value="KAG7161378.1"/>
    <property type="molecule type" value="Genomic_DNA"/>
</dbReference>
<keyword evidence="7" id="KW-0968">Cytoplasmic vesicle</keyword>
<evidence type="ECO:0000256" key="9">
    <source>
        <dbReference type="PIRSR" id="PIRSR604241-50"/>
    </source>
</evidence>
<evidence type="ECO:0000256" key="7">
    <source>
        <dbReference type="ARBA" id="ARBA00023329"/>
    </source>
</evidence>
<name>A0A8J5MRK1_HOMAM</name>
<keyword evidence="3" id="KW-0963">Cytoplasm</keyword>
<comment type="similarity">
    <text evidence="2 10">Belongs to the ATG8 family.</text>
</comment>
<reference evidence="12" key="1">
    <citation type="journal article" date="2021" name="Sci. Adv.">
        <title>The American lobster genome reveals insights on longevity, neural, and immune adaptations.</title>
        <authorList>
            <person name="Polinski J.M."/>
            <person name="Zimin A.V."/>
            <person name="Clark K.F."/>
            <person name="Kohn A.B."/>
            <person name="Sadowski N."/>
            <person name="Timp W."/>
            <person name="Ptitsyn A."/>
            <person name="Khanna P."/>
            <person name="Romanova D.Y."/>
            <person name="Williams P."/>
            <person name="Greenwood S.J."/>
            <person name="Moroz L.L."/>
            <person name="Walt D.R."/>
            <person name="Bodnar A.G."/>
        </authorList>
    </citation>
    <scope>NUCLEOTIDE SEQUENCE</scope>
    <source>
        <strain evidence="12">GMGI-L3</strain>
    </source>
</reference>
<dbReference type="GO" id="GO:0006950">
    <property type="term" value="P:response to stress"/>
    <property type="evidence" value="ECO:0007669"/>
    <property type="project" value="UniProtKB-ARBA"/>
</dbReference>
<keyword evidence="5" id="KW-0472">Membrane</keyword>
<feature type="non-terminal residue" evidence="12">
    <location>
        <position position="1"/>
    </location>
</feature>
<evidence type="ECO:0000256" key="2">
    <source>
        <dbReference type="ARBA" id="ARBA00007293"/>
    </source>
</evidence>
<dbReference type="Pfam" id="PF02991">
    <property type="entry name" value="ATG8"/>
    <property type="match status" value="1"/>
</dbReference>
<dbReference type="SUPFAM" id="SSF54236">
    <property type="entry name" value="Ubiquitin-like"/>
    <property type="match status" value="1"/>
</dbReference>
<dbReference type="GO" id="GO:0016236">
    <property type="term" value="P:macroautophagy"/>
    <property type="evidence" value="ECO:0007669"/>
    <property type="project" value="UniProtKB-ARBA"/>
</dbReference>
<feature type="region of interest" description="Disordered" evidence="11">
    <location>
        <begin position="1"/>
        <end position="21"/>
    </location>
</feature>
<sequence length="134" mass="15119">STPSTSTTSLPPTPFPPQAPLSLGGHKLHHGHFPLLRSPLNPGCECVIVERYSKETTLPILDKTKFLVPQELTMSQFVTILRNRMQLHSTMTFYLLVNNRSLVSLSRPLSEVYRECHDDDGFLYVTYASQEVFG</sequence>
<organism evidence="12 13">
    <name type="scientific">Homarus americanus</name>
    <name type="common">American lobster</name>
    <dbReference type="NCBI Taxonomy" id="6706"/>
    <lineage>
        <taxon>Eukaryota</taxon>
        <taxon>Metazoa</taxon>
        <taxon>Ecdysozoa</taxon>
        <taxon>Arthropoda</taxon>
        <taxon>Crustacea</taxon>
        <taxon>Multicrustacea</taxon>
        <taxon>Malacostraca</taxon>
        <taxon>Eumalacostraca</taxon>
        <taxon>Eucarida</taxon>
        <taxon>Decapoda</taxon>
        <taxon>Pleocyemata</taxon>
        <taxon>Astacidea</taxon>
        <taxon>Nephropoidea</taxon>
        <taxon>Nephropidae</taxon>
        <taxon>Homarus</taxon>
    </lineage>
</organism>